<dbReference type="Proteomes" id="UP000007803">
    <property type="component" value="Chromosome"/>
</dbReference>
<evidence type="ECO:0000256" key="2">
    <source>
        <dbReference type="ARBA" id="ARBA00009773"/>
    </source>
</evidence>
<dbReference type="STRING" id="563040.Saut_1581"/>
<feature type="transmembrane region" description="Helical" evidence="6">
    <location>
        <begin position="256"/>
        <end position="274"/>
    </location>
</feature>
<protein>
    <recommendedName>
        <fullName evidence="9">AI-2E family transporter</fullName>
    </recommendedName>
</protein>
<organism evidence="7 8">
    <name type="scientific">Sulfurimonas autotrophica (strain ATCC BAA-671 / DSM 16294 / JCM 11897 / OK10)</name>
    <dbReference type="NCBI Taxonomy" id="563040"/>
    <lineage>
        <taxon>Bacteria</taxon>
        <taxon>Pseudomonadati</taxon>
        <taxon>Campylobacterota</taxon>
        <taxon>Epsilonproteobacteria</taxon>
        <taxon>Campylobacterales</taxon>
        <taxon>Sulfurimonadaceae</taxon>
        <taxon>Sulfurimonas</taxon>
    </lineage>
</organism>
<sequence>MKEHKIGYYFIVMASVVIVLAGIKSASVIIIPFLLSLFIAIILSPLYNYFNSKGIADILSVTLVITVFILFLAFVAKLIGTSVHDFSANIDTYAQKLSGYYQLISTYAASLGIAISTDDISNLINMKQAMKFATSIIQSMGSMFTNGFIIILTVVFMLLESQYFVKKVEFADGHQETIAHIETIFSKIKNYMVLKALISLLTGVIVWLSLSFIGTDYAFLWGILAFMLNFIPNIGSIIAAIPAVLITLVQLGAMSALLVTLLYTVINVVIGSIVEPKVMGKGLGLSTLIIFLSLLFWGWLLGIVGMLLSIPLTIMAKIIFDANQNTQWIGVLLDTGENINK</sequence>
<feature type="transmembrane region" description="Helical" evidence="6">
    <location>
        <begin position="97"/>
        <end position="116"/>
    </location>
</feature>
<dbReference type="EMBL" id="CP002205">
    <property type="protein sequence ID" value="ADN09628.1"/>
    <property type="molecule type" value="Genomic_DNA"/>
</dbReference>
<evidence type="ECO:0000313" key="8">
    <source>
        <dbReference type="Proteomes" id="UP000007803"/>
    </source>
</evidence>
<feature type="transmembrane region" description="Helical" evidence="6">
    <location>
        <begin position="30"/>
        <end position="49"/>
    </location>
</feature>
<feature type="transmembrane region" description="Helical" evidence="6">
    <location>
        <begin position="6"/>
        <end position="23"/>
    </location>
</feature>
<keyword evidence="8" id="KW-1185">Reference proteome</keyword>
<gene>
    <name evidence="7" type="ordered locus">Saut_1581</name>
</gene>
<feature type="transmembrane region" description="Helical" evidence="6">
    <location>
        <begin position="136"/>
        <end position="159"/>
    </location>
</feature>
<dbReference type="KEGG" id="sua:Saut_1581"/>
<dbReference type="PANTHER" id="PTHR21716:SF64">
    <property type="entry name" value="AI-2 TRANSPORT PROTEIN TQSA"/>
    <property type="match status" value="1"/>
</dbReference>
<evidence type="ECO:0000313" key="7">
    <source>
        <dbReference type="EMBL" id="ADN09628.1"/>
    </source>
</evidence>
<reference evidence="8" key="1">
    <citation type="journal article" date="2010" name="Stand. Genomic Sci.">
        <title>Complete genome sequence of Sulfurimonas autotrophica type strain (OK10).</title>
        <authorList>
            <person name="Sikorski J."/>
            <person name="Munk C."/>
            <person name="Lapidus A."/>
            <person name="Djao O."/>
            <person name="Lucas S."/>
            <person name="Glavina Del Rio T."/>
            <person name="Nolan M."/>
            <person name="Tice H."/>
            <person name="Han C."/>
            <person name="Cheng J."/>
            <person name="Tapia R."/>
            <person name="Goodwin L."/>
            <person name="Pitluck S."/>
            <person name="Liolios K."/>
            <person name="Ivanova N."/>
            <person name="Mavromatis K."/>
            <person name="Mikhailova N."/>
            <person name="Pati A."/>
            <person name="Sims D."/>
            <person name="Meincke L."/>
            <person name="Brettin T."/>
            <person name="Detter J."/>
            <person name="Chen A."/>
            <person name="Palaniappan K."/>
            <person name="Land M."/>
            <person name="Hauser L."/>
            <person name="Chang Y."/>
            <person name="Jeffries C."/>
            <person name="Rohde M."/>
            <person name="Lang E."/>
            <person name="Spring S."/>
            <person name="Goker M."/>
            <person name="Woyke T."/>
            <person name="Bristow J."/>
            <person name="Eisen J."/>
            <person name="Markowitz V."/>
            <person name="Hugenholtz P."/>
            <person name="Kyrpides N."/>
            <person name="Klenk H."/>
        </authorList>
    </citation>
    <scope>NUCLEOTIDE SEQUENCE [LARGE SCALE GENOMIC DNA]</scope>
    <source>
        <strain evidence="8">ATCC BAA-671 / DSM 16294 / JCM 11897 / OK10</strain>
    </source>
</reference>
<dbReference type="GO" id="GO:0055085">
    <property type="term" value="P:transmembrane transport"/>
    <property type="evidence" value="ECO:0007669"/>
    <property type="project" value="TreeGrafter"/>
</dbReference>
<evidence type="ECO:0000256" key="4">
    <source>
        <dbReference type="ARBA" id="ARBA00022989"/>
    </source>
</evidence>
<feature type="transmembrane region" description="Helical" evidence="6">
    <location>
        <begin position="193"/>
        <end position="213"/>
    </location>
</feature>
<feature type="transmembrane region" description="Helical" evidence="6">
    <location>
        <begin position="55"/>
        <end position="76"/>
    </location>
</feature>
<keyword evidence="4 6" id="KW-1133">Transmembrane helix</keyword>
<feature type="transmembrane region" description="Helical" evidence="6">
    <location>
        <begin position="286"/>
        <end position="308"/>
    </location>
</feature>
<dbReference type="OrthoDB" id="9799225at2"/>
<keyword evidence="3 6" id="KW-0812">Transmembrane</keyword>
<name>E0UV46_SULAO</name>
<dbReference type="InterPro" id="IPR002549">
    <property type="entry name" value="AI-2E-like"/>
</dbReference>
<proteinExistence type="inferred from homology"/>
<dbReference type="RefSeq" id="WP_013327381.1">
    <property type="nucleotide sequence ID" value="NC_014506.1"/>
</dbReference>
<evidence type="ECO:0000256" key="5">
    <source>
        <dbReference type="ARBA" id="ARBA00023136"/>
    </source>
</evidence>
<keyword evidence="5 6" id="KW-0472">Membrane</keyword>
<dbReference type="Pfam" id="PF01594">
    <property type="entry name" value="AI-2E_transport"/>
    <property type="match status" value="1"/>
</dbReference>
<dbReference type="AlphaFoldDB" id="E0UV46"/>
<evidence type="ECO:0008006" key="9">
    <source>
        <dbReference type="Google" id="ProtNLM"/>
    </source>
</evidence>
<accession>E0UV46</accession>
<evidence type="ECO:0000256" key="1">
    <source>
        <dbReference type="ARBA" id="ARBA00004141"/>
    </source>
</evidence>
<dbReference type="GO" id="GO:0016020">
    <property type="term" value="C:membrane"/>
    <property type="evidence" value="ECO:0007669"/>
    <property type="project" value="UniProtKB-SubCell"/>
</dbReference>
<dbReference type="eggNOG" id="COG0628">
    <property type="taxonomic scope" value="Bacteria"/>
</dbReference>
<comment type="subcellular location">
    <subcellularLocation>
        <location evidence="1">Membrane</location>
        <topology evidence="1">Multi-pass membrane protein</topology>
    </subcellularLocation>
</comment>
<comment type="similarity">
    <text evidence="2">Belongs to the autoinducer-2 exporter (AI-2E) (TC 2.A.86) family.</text>
</comment>
<dbReference type="HOGENOM" id="CLU_031275_0_3_7"/>
<evidence type="ECO:0000256" key="3">
    <source>
        <dbReference type="ARBA" id="ARBA00022692"/>
    </source>
</evidence>
<dbReference type="PANTHER" id="PTHR21716">
    <property type="entry name" value="TRANSMEMBRANE PROTEIN"/>
    <property type="match status" value="1"/>
</dbReference>
<evidence type="ECO:0000256" key="6">
    <source>
        <dbReference type="SAM" id="Phobius"/>
    </source>
</evidence>
<feature type="transmembrane region" description="Helical" evidence="6">
    <location>
        <begin position="219"/>
        <end position="249"/>
    </location>
</feature>